<reference evidence="2" key="1">
    <citation type="submission" date="2024-06" db="EMBL/GenBank/DDBJ databases">
        <title>A Novel Isolate, Dehalogenimonas sp. Strain 4OHTPN, Dechlorinates Aromatic 4 Hydroxy chlorothalonil by a Novel Reductive Dehalogenase.</title>
        <authorList>
            <person name="Liu G."/>
        </authorList>
    </citation>
    <scope>NUCLEOTIDE SEQUENCE</scope>
    <source>
        <strain evidence="2">4OHTPN</strain>
    </source>
</reference>
<evidence type="ECO:0008006" key="3">
    <source>
        <dbReference type="Google" id="ProtNLM"/>
    </source>
</evidence>
<organism evidence="2">
    <name type="scientific">Dehalogenimonas sp. 4OHTPN</name>
    <dbReference type="NCBI Taxonomy" id="3166643"/>
    <lineage>
        <taxon>Bacteria</taxon>
        <taxon>Bacillati</taxon>
        <taxon>Chloroflexota</taxon>
        <taxon>Dehalococcoidia</taxon>
        <taxon>Dehalococcoidales</taxon>
        <taxon>Dehalococcoidaceae</taxon>
        <taxon>Dehalogenimonas</taxon>
    </lineage>
</organism>
<protein>
    <recommendedName>
        <fullName evidence="3">Reductive dehalogenase subunit A</fullName>
    </recommendedName>
</protein>
<evidence type="ECO:0000256" key="1">
    <source>
        <dbReference type="SAM" id="MobiDB-lite"/>
    </source>
</evidence>
<proteinExistence type="predicted"/>
<evidence type="ECO:0000313" key="2">
    <source>
        <dbReference type="EMBL" id="XCH33262.1"/>
    </source>
</evidence>
<gene>
    <name evidence="2" type="ORF">ABV300_08965</name>
</gene>
<accession>A0AAU8GA88</accession>
<feature type="region of interest" description="Disordered" evidence="1">
    <location>
        <begin position="1"/>
        <end position="20"/>
    </location>
</feature>
<dbReference type="AlphaFoldDB" id="A0AAU8GA88"/>
<dbReference type="EMBL" id="CP159307">
    <property type="protein sequence ID" value="XCH33262.1"/>
    <property type="molecule type" value="Genomic_DNA"/>
</dbReference>
<sequence length="105" mass="11361">MHYPSSITSKDPALPGLGWDKPTPGESDYCKTGRKTYWTDMITCAGYRKAVDPCLRCFGSCVFNGPKGAMVHDVIRGTVANVGIFNGFFATMHEAFGYGVVEGEA</sequence>
<dbReference type="RefSeq" id="WP_353714504.1">
    <property type="nucleotide sequence ID" value="NZ_CP159307.1"/>
</dbReference>
<name>A0AAU8GA88_9CHLR</name>